<dbReference type="SUPFAM" id="SSF81901">
    <property type="entry name" value="HCP-like"/>
    <property type="match status" value="1"/>
</dbReference>
<organism evidence="3 4">
    <name type="scientific">Nocardia fusca</name>
    <dbReference type="NCBI Taxonomy" id="941183"/>
    <lineage>
        <taxon>Bacteria</taxon>
        <taxon>Bacillati</taxon>
        <taxon>Actinomycetota</taxon>
        <taxon>Actinomycetes</taxon>
        <taxon>Mycobacteriales</taxon>
        <taxon>Nocardiaceae</taxon>
        <taxon>Nocardia</taxon>
    </lineage>
</organism>
<dbReference type="Pfam" id="PF14280">
    <property type="entry name" value="DUF4365"/>
    <property type="match status" value="1"/>
</dbReference>
<protein>
    <submittedName>
        <fullName evidence="3">DUF4365 domain-containing protein</fullName>
    </submittedName>
</protein>
<evidence type="ECO:0000313" key="4">
    <source>
        <dbReference type="Proteomes" id="UP001551658"/>
    </source>
</evidence>
<keyword evidence="4" id="KW-1185">Reference proteome</keyword>
<gene>
    <name evidence="3" type="ORF">AB0H72_32205</name>
</gene>
<name>A0ABV3FI24_9NOCA</name>
<dbReference type="InterPro" id="IPR025375">
    <property type="entry name" value="DUF4365"/>
</dbReference>
<dbReference type="Gene3D" id="1.25.40.10">
    <property type="entry name" value="Tetratricopeptide repeat domain"/>
    <property type="match status" value="1"/>
</dbReference>
<dbReference type="RefSeq" id="WP_357986777.1">
    <property type="nucleotide sequence ID" value="NZ_JBFAIH010000028.1"/>
</dbReference>
<dbReference type="InterPro" id="IPR011990">
    <property type="entry name" value="TPR-like_helical_dom_sf"/>
</dbReference>
<feature type="domain" description="DUF4365" evidence="2">
    <location>
        <begin position="13"/>
        <end position="145"/>
    </location>
</feature>
<feature type="region of interest" description="Disordered" evidence="1">
    <location>
        <begin position="805"/>
        <end position="831"/>
    </location>
</feature>
<evidence type="ECO:0000259" key="2">
    <source>
        <dbReference type="Pfam" id="PF14280"/>
    </source>
</evidence>
<dbReference type="Proteomes" id="UP001551658">
    <property type="component" value="Unassembled WGS sequence"/>
</dbReference>
<sequence length="934" mass="103315">MMRRRTSAQIGSRGVTQCRYAVESGMRWIFREQGEDYGVDAHVEVVDGELVRGRLVALQIKTGQSQFGEPAVEGGWWLRPSRKHFLYWLGYSIPVAIVLVDLDSGCCYWQLVTESTVERTSGPGWKIRVPADQVLDASAVEPLRSAAEAGGRRVRRPLGTLITEYLAVDLEVHGTVLGANALSEYVIRDHDHELTKLVMDAVGPAAVSGCAILVGESCTGKTRALYEALHRCGTDPGATSAAAAGWRVWPGVNPLPARRFLDELVEIEPRTVVWLNEAQRYLRDPAIEIRTGIATALLELLTDDSRGPVLILGTLWPEHWRELTRKPPEEQADNLSAARRLLIGHYLQVPTAFTNAEVAAAKSSEDRLLAVAARQVTGTAVTQQLAGAPDLLRRYETASASAQAVLHAAMDARRFGYREWFPETFLAALAYSYLSDAERRNIEEDPSWLESAIADLVVRGPASGPLLHHDVLGYRLDDFMDHHGRVHRRFEFPPERFWMAVAESQVDSDVQVRMADAAADRLRLRIAVRLYQVAGNAGEHLGKLSTVHVFRGAYDAAERLACLAAEAGTTEALWFLATYKWSRGRPGAESLFQQAADLGDVRALDWLADRLEESGHKAAAEAVACRAVDRGSWTAMVTIAELRDFDDPDGAEQLLYDLPEEMRWDALAALVSSRDSLDDYDGAERLALTLANRGHPDALLELADDRRDRSGDRSRFGNEAARRLLARMPDPETPEYALRAALSYARARSDDEARALLKKVSGTQRLDNQVAAIADTWPQHTEQLLEILRALDEPLVADRLTDHIQQQEKPELSDSDNEGEPSRSPGIDEPDDEVADAYAILARFHALHGEFEHAESLAMAASRLGNPMGLIDLGQQLLQRREFADAERLALCATNMGEGPNLGRDVGRVLAEARRDNRLLEWGLDADGTTSETW</sequence>
<evidence type="ECO:0000313" key="3">
    <source>
        <dbReference type="EMBL" id="MEV0367359.1"/>
    </source>
</evidence>
<proteinExistence type="predicted"/>
<evidence type="ECO:0000256" key="1">
    <source>
        <dbReference type="SAM" id="MobiDB-lite"/>
    </source>
</evidence>
<comment type="caution">
    <text evidence="3">The sequence shown here is derived from an EMBL/GenBank/DDBJ whole genome shotgun (WGS) entry which is preliminary data.</text>
</comment>
<accession>A0ABV3FI24</accession>
<reference evidence="3 4" key="1">
    <citation type="submission" date="2024-06" db="EMBL/GenBank/DDBJ databases">
        <title>The Natural Products Discovery Center: Release of the First 8490 Sequenced Strains for Exploring Actinobacteria Biosynthetic Diversity.</title>
        <authorList>
            <person name="Kalkreuter E."/>
            <person name="Kautsar S.A."/>
            <person name="Yang D."/>
            <person name="Bader C.D."/>
            <person name="Teijaro C.N."/>
            <person name="Fluegel L."/>
            <person name="Davis C.M."/>
            <person name="Simpson J.R."/>
            <person name="Lauterbach L."/>
            <person name="Steele A.D."/>
            <person name="Gui C."/>
            <person name="Meng S."/>
            <person name="Li G."/>
            <person name="Viehrig K."/>
            <person name="Ye F."/>
            <person name="Su P."/>
            <person name="Kiefer A.F."/>
            <person name="Nichols A."/>
            <person name="Cepeda A.J."/>
            <person name="Yan W."/>
            <person name="Fan B."/>
            <person name="Jiang Y."/>
            <person name="Adhikari A."/>
            <person name="Zheng C.-J."/>
            <person name="Schuster L."/>
            <person name="Cowan T.M."/>
            <person name="Smanski M.J."/>
            <person name="Chevrette M.G."/>
            <person name="De Carvalho L.P.S."/>
            <person name="Shen B."/>
        </authorList>
    </citation>
    <scope>NUCLEOTIDE SEQUENCE [LARGE SCALE GENOMIC DNA]</scope>
    <source>
        <strain evidence="3 4">NPDC050671</strain>
    </source>
</reference>
<dbReference type="EMBL" id="JBFAIH010000028">
    <property type="protein sequence ID" value="MEV0367359.1"/>
    <property type="molecule type" value="Genomic_DNA"/>
</dbReference>